<feature type="domain" description="Amidase" evidence="3">
    <location>
        <begin position="27"/>
        <end position="453"/>
    </location>
</feature>
<reference evidence="4" key="1">
    <citation type="submission" date="2022-05" db="EMBL/GenBank/DDBJ databases">
        <title>Jatrophihabitans sp. SB3-54 whole genome sequence.</title>
        <authorList>
            <person name="Suh M.K."/>
            <person name="Eom M.K."/>
            <person name="Kim J.S."/>
            <person name="Kim H.S."/>
            <person name="Do H.E."/>
            <person name="Shin Y.K."/>
            <person name="Lee J.-S."/>
        </authorList>
    </citation>
    <scope>NUCLEOTIDE SEQUENCE</scope>
    <source>
        <strain evidence="4">SB3-54</strain>
    </source>
</reference>
<dbReference type="Gene3D" id="3.90.1300.10">
    <property type="entry name" value="Amidase signature (AS) domain"/>
    <property type="match status" value="1"/>
</dbReference>
<evidence type="ECO:0000313" key="4">
    <source>
        <dbReference type="EMBL" id="WAX56384.1"/>
    </source>
</evidence>
<evidence type="ECO:0000313" key="5">
    <source>
        <dbReference type="Proteomes" id="UP001164693"/>
    </source>
</evidence>
<dbReference type="PANTHER" id="PTHR11895:SF7">
    <property type="entry name" value="GLUTAMYL-TRNA(GLN) AMIDOTRANSFERASE SUBUNIT A, MITOCHONDRIAL"/>
    <property type="match status" value="1"/>
</dbReference>
<dbReference type="PANTHER" id="PTHR11895">
    <property type="entry name" value="TRANSAMIDASE"/>
    <property type="match status" value="1"/>
</dbReference>
<accession>A0ABY7JZ04</accession>
<keyword evidence="5" id="KW-1185">Reference proteome</keyword>
<dbReference type="SUPFAM" id="SSF75304">
    <property type="entry name" value="Amidase signature (AS) enzymes"/>
    <property type="match status" value="1"/>
</dbReference>
<name>A0ABY7JZ04_9ACTN</name>
<dbReference type="RefSeq" id="WP_269442916.1">
    <property type="nucleotide sequence ID" value="NZ_CP097463.1"/>
</dbReference>
<comment type="similarity">
    <text evidence="1">Belongs to the amidase family.</text>
</comment>
<protein>
    <submittedName>
        <fullName evidence="4">Amidase</fullName>
    </submittedName>
</protein>
<dbReference type="InterPro" id="IPR036928">
    <property type="entry name" value="AS_sf"/>
</dbReference>
<gene>
    <name evidence="4" type="ORF">M6B22_17845</name>
</gene>
<evidence type="ECO:0000256" key="1">
    <source>
        <dbReference type="ARBA" id="ARBA00009199"/>
    </source>
</evidence>
<dbReference type="InterPro" id="IPR023631">
    <property type="entry name" value="Amidase_dom"/>
</dbReference>
<evidence type="ECO:0000256" key="2">
    <source>
        <dbReference type="SAM" id="MobiDB-lite"/>
    </source>
</evidence>
<dbReference type="Proteomes" id="UP001164693">
    <property type="component" value="Chromosome"/>
</dbReference>
<proteinExistence type="inferred from homology"/>
<organism evidence="4 5">
    <name type="scientific">Jatrophihabitans cynanchi</name>
    <dbReference type="NCBI Taxonomy" id="2944128"/>
    <lineage>
        <taxon>Bacteria</taxon>
        <taxon>Bacillati</taxon>
        <taxon>Actinomycetota</taxon>
        <taxon>Actinomycetes</taxon>
        <taxon>Jatrophihabitantales</taxon>
        <taxon>Jatrophihabitantaceae</taxon>
        <taxon>Jatrophihabitans</taxon>
    </lineage>
</organism>
<feature type="region of interest" description="Disordered" evidence="2">
    <location>
        <begin position="133"/>
        <end position="157"/>
    </location>
</feature>
<dbReference type="InterPro" id="IPR020556">
    <property type="entry name" value="Amidase_CS"/>
</dbReference>
<evidence type="ECO:0000259" key="3">
    <source>
        <dbReference type="Pfam" id="PF01425"/>
    </source>
</evidence>
<sequence length="474" mass="49827">MTADDLRWLDATASAELVAAGALSPAELVDAAIGRIEKLDPAINAVIHQRFDRARAEARGELPDGPFRGVPIVIKDLDATAGDPLHLGTRFLRDAGYTADYDTGFVTRLRRAGFVVVGRTSTPEFALSITTEPLATGPTRNPWDTERSTGGSSGGSAAAVAAGMVPVAHASDGGGSIRIPASECGLVGLKPTRARISMAPDAGEGWAGASTDGVLSHTVRDTAALLDVLAGPEPGDPYWAPPLSRPLADEVGAEPGRLRIGMLARPPFADVPGDPEVEAAVRATAELLTGLGHRVEESFPAAMYDPEFGPHYGTITSCSVTAEIDRWAQVLGAPVDESRLEGMTQLSLQHGRASSGADYVSAVQWMHGFNRRVAKWWADGFDLLLCPVLNGTPPPIGWFSDMATAYERIGALLHYTGQFNITGQPAISLPLGMSADGLPIGVQLVGGFGREDVLIRVAAQLEQAAPWSGRHPSL</sequence>
<dbReference type="Pfam" id="PF01425">
    <property type="entry name" value="Amidase"/>
    <property type="match status" value="1"/>
</dbReference>
<dbReference type="PROSITE" id="PS00571">
    <property type="entry name" value="AMIDASES"/>
    <property type="match status" value="1"/>
</dbReference>
<dbReference type="EMBL" id="CP097463">
    <property type="protein sequence ID" value="WAX56384.1"/>
    <property type="molecule type" value="Genomic_DNA"/>
</dbReference>
<dbReference type="InterPro" id="IPR000120">
    <property type="entry name" value="Amidase"/>
</dbReference>